<proteinExistence type="inferred from homology"/>
<organism evidence="4 5">
    <name type="scientific">Clavelina lepadiformis</name>
    <name type="common">Light-bulb sea squirt</name>
    <name type="synonym">Ascidia lepadiformis</name>
    <dbReference type="NCBI Taxonomy" id="159417"/>
    <lineage>
        <taxon>Eukaryota</taxon>
        <taxon>Metazoa</taxon>
        <taxon>Chordata</taxon>
        <taxon>Tunicata</taxon>
        <taxon>Ascidiacea</taxon>
        <taxon>Aplousobranchia</taxon>
        <taxon>Clavelinidae</taxon>
        <taxon>Clavelina</taxon>
    </lineage>
</organism>
<dbReference type="EMBL" id="CAWYQH010000035">
    <property type="protein sequence ID" value="CAK8676556.1"/>
    <property type="molecule type" value="Genomic_DNA"/>
</dbReference>
<feature type="coiled-coil region" evidence="3">
    <location>
        <begin position="259"/>
        <end position="317"/>
    </location>
</feature>
<evidence type="ECO:0008006" key="6">
    <source>
        <dbReference type="Google" id="ProtNLM"/>
    </source>
</evidence>
<reference evidence="4 5" key="1">
    <citation type="submission" date="2024-02" db="EMBL/GenBank/DDBJ databases">
        <authorList>
            <person name="Daric V."/>
            <person name="Darras S."/>
        </authorList>
    </citation>
    <scope>NUCLEOTIDE SEQUENCE [LARGE SCALE GENOMIC DNA]</scope>
</reference>
<dbReference type="PANTHER" id="PTHR22420:SF4">
    <property type="entry name" value="PROTEIN FAM81A"/>
    <property type="match status" value="1"/>
</dbReference>
<feature type="coiled-coil region" evidence="3">
    <location>
        <begin position="154"/>
        <end position="188"/>
    </location>
</feature>
<evidence type="ECO:0000313" key="4">
    <source>
        <dbReference type="EMBL" id="CAK8676556.1"/>
    </source>
</evidence>
<comment type="similarity">
    <text evidence="2">Belongs to the FAM81 family.</text>
</comment>
<dbReference type="Proteomes" id="UP001642483">
    <property type="component" value="Unassembled WGS sequence"/>
</dbReference>
<dbReference type="InterPro" id="IPR029619">
    <property type="entry name" value="FAM81"/>
</dbReference>
<dbReference type="PANTHER" id="PTHR22420">
    <property type="entry name" value="PROTEIN FAM81A"/>
    <property type="match status" value="1"/>
</dbReference>
<gene>
    <name evidence="4" type="ORF">CVLEPA_LOCUS6015</name>
</gene>
<evidence type="ECO:0000313" key="5">
    <source>
        <dbReference type="Proteomes" id="UP001642483"/>
    </source>
</evidence>
<name>A0ABP0FA21_CLALP</name>
<accession>A0ABP0FA21</accession>
<evidence type="ECO:0000256" key="2">
    <source>
        <dbReference type="ARBA" id="ARBA00046344"/>
    </source>
</evidence>
<evidence type="ECO:0000256" key="3">
    <source>
        <dbReference type="SAM" id="Coils"/>
    </source>
</evidence>
<protein>
    <recommendedName>
        <fullName evidence="6">Protein FAM81A</fullName>
    </recommendedName>
</protein>
<sequence>MSDIVEVYKDRGSTIVVQRSPKNRRKINNLEDRIWQQEKTTQALVEKAYELKEQLTEKFRPTGMDAALQQLWHEHIRTITSTVKQLSRDLETVKYEIALRDSHVQDASLQTRNVGNLAQAGVADLRGRVVRCDTSISQLAHDVRLVTTTSQLETDRLKQAADNNKSKAEQMEKEIIELTKRMDYLLTEQEGKIRTIKGDSDQQMEVIDSRIKHILEDIRLTMESNKRWAESERLRIEQQLIQIVEMNASKAQTKQENFESKMLERMESLQRSIEECREECKKCREEVNQKAHKDDALKRIDKLNAHMETEFKRLKNEYRDGFESVKESINTTNRLVNGKVKLVKDELSREITNVKKMVVLI</sequence>
<keyword evidence="1 3" id="KW-0175">Coiled coil</keyword>
<keyword evidence="5" id="KW-1185">Reference proteome</keyword>
<evidence type="ECO:0000256" key="1">
    <source>
        <dbReference type="ARBA" id="ARBA00023054"/>
    </source>
</evidence>
<comment type="caution">
    <text evidence="4">The sequence shown here is derived from an EMBL/GenBank/DDBJ whole genome shotgun (WGS) entry which is preliminary data.</text>
</comment>